<evidence type="ECO:0000313" key="1">
    <source>
        <dbReference type="Proteomes" id="UP000887579"/>
    </source>
</evidence>
<dbReference type="Proteomes" id="UP000887579">
    <property type="component" value="Unplaced"/>
</dbReference>
<name>A0AC34F771_9BILA</name>
<accession>A0AC34F771</accession>
<proteinExistence type="predicted"/>
<dbReference type="WBParaSite" id="ES5_v2.g12870.t1">
    <property type="protein sequence ID" value="ES5_v2.g12870.t1"/>
    <property type="gene ID" value="ES5_v2.g12870"/>
</dbReference>
<evidence type="ECO:0000313" key="2">
    <source>
        <dbReference type="WBParaSite" id="ES5_v2.g12870.t1"/>
    </source>
</evidence>
<reference evidence="2" key="1">
    <citation type="submission" date="2022-11" db="UniProtKB">
        <authorList>
            <consortium name="WormBaseParasite"/>
        </authorList>
    </citation>
    <scope>IDENTIFICATION</scope>
</reference>
<organism evidence="1 2">
    <name type="scientific">Panagrolaimus sp. ES5</name>
    <dbReference type="NCBI Taxonomy" id="591445"/>
    <lineage>
        <taxon>Eukaryota</taxon>
        <taxon>Metazoa</taxon>
        <taxon>Ecdysozoa</taxon>
        <taxon>Nematoda</taxon>
        <taxon>Chromadorea</taxon>
        <taxon>Rhabditida</taxon>
        <taxon>Tylenchina</taxon>
        <taxon>Panagrolaimomorpha</taxon>
        <taxon>Panagrolaimoidea</taxon>
        <taxon>Panagrolaimidae</taxon>
        <taxon>Panagrolaimus</taxon>
    </lineage>
</organism>
<sequence>MKAIFVVLFACILLGAIEFPAVQAGLFGIDWGNVSPKCTVSCAAYWACVFKGKDCKQPSNCVFEEFA</sequence>
<protein>
    <submittedName>
        <fullName evidence="2">Uncharacterized protein</fullName>
    </submittedName>
</protein>